<comment type="caution">
    <text evidence="3">The sequence shown here is derived from an EMBL/GenBank/DDBJ whole genome shotgun (WGS) entry which is preliminary data.</text>
</comment>
<proteinExistence type="predicted"/>
<accession>A0A1V9XWQ5</accession>
<keyword evidence="4" id="KW-1185">Reference proteome</keyword>
<dbReference type="PANTHER" id="PTHR10340">
    <property type="entry name" value="SPHINGOMYELIN PHOSPHODIESTERASE"/>
    <property type="match status" value="1"/>
</dbReference>
<dbReference type="GO" id="GO:0046513">
    <property type="term" value="P:ceramide biosynthetic process"/>
    <property type="evidence" value="ECO:0007669"/>
    <property type="project" value="TreeGrafter"/>
</dbReference>
<dbReference type="InParanoid" id="A0A1V9XWQ5"/>
<protein>
    <submittedName>
        <fullName evidence="3">Sphingomyelin phosphodiesterase-like</fullName>
    </submittedName>
</protein>
<dbReference type="Gene3D" id="3.60.21.10">
    <property type="match status" value="1"/>
</dbReference>
<sequence>MSVKWLYNALADVWSYYIPEENLKTFRTAGFFSYDLGPKLRILSINMNYCNTYNWWILINSTDPTGQLEWLTEQLQECENRNIKVHLIGHIPPGQPDCFSVWSRNFNDIVNRYESTIAGHFYGHTHYDEFAVFFDKENSTRPFATAYVAPSITTYSSGVPTFRVYHIDGVYDNSTYQVIDYETHGMNLEEANRNPNDTYTPEWDVIPSIKKHRKLNSLQPDEWAKYAKRLQTDEDAFQDFFTMYVKRAPGQTYTPSDHKDIVCRLITTRSGTTCLF</sequence>
<dbReference type="InterPro" id="IPR029052">
    <property type="entry name" value="Metallo-depent_PP-like"/>
</dbReference>
<evidence type="ECO:0000313" key="3">
    <source>
        <dbReference type="EMBL" id="OQR77843.1"/>
    </source>
</evidence>
<evidence type="ECO:0000313" key="4">
    <source>
        <dbReference type="Proteomes" id="UP000192247"/>
    </source>
</evidence>
<keyword evidence="2" id="KW-0325">Glycoprotein</keyword>
<dbReference type="AlphaFoldDB" id="A0A1V9XWQ5"/>
<dbReference type="GO" id="GO:0005764">
    <property type="term" value="C:lysosome"/>
    <property type="evidence" value="ECO:0007669"/>
    <property type="project" value="TreeGrafter"/>
</dbReference>
<gene>
    <name evidence="3" type="ORF">BIW11_02846</name>
</gene>
<name>A0A1V9XWQ5_9ACAR</name>
<dbReference type="STRING" id="418985.A0A1V9XWQ5"/>
<keyword evidence="1" id="KW-0378">Hydrolase</keyword>
<dbReference type="EMBL" id="MNPL01002986">
    <property type="protein sequence ID" value="OQR77843.1"/>
    <property type="molecule type" value="Genomic_DNA"/>
</dbReference>
<dbReference type="SUPFAM" id="SSF56300">
    <property type="entry name" value="Metallo-dependent phosphatases"/>
    <property type="match status" value="1"/>
</dbReference>
<dbReference type="GO" id="GO:0061750">
    <property type="term" value="F:acid sphingomyelin phosphodiesterase activity"/>
    <property type="evidence" value="ECO:0007669"/>
    <property type="project" value="TreeGrafter"/>
</dbReference>
<dbReference type="Proteomes" id="UP000192247">
    <property type="component" value="Unassembled WGS sequence"/>
</dbReference>
<reference evidence="3 4" key="1">
    <citation type="journal article" date="2017" name="Gigascience">
        <title>Draft genome of the honey bee ectoparasitic mite, Tropilaelaps mercedesae, is shaped by the parasitic life history.</title>
        <authorList>
            <person name="Dong X."/>
            <person name="Armstrong S.D."/>
            <person name="Xia D."/>
            <person name="Makepeace B.L."/>
            <person name="Darby A.C."/>
            <person name="Kadowaki T."/>
        </authorList>
    </citation>
    <scope>NUCLEOTIDE SEQUENCE [LARGE SCALE GENOMIC DNA]</scope>
    <source>
        <strain evidence="3">Wuxi-XJTLU</strain>
    </source>
</reference>
<evidence type="ECO:0000256" key="2">
    <source>
        <dbReference type="ARBA" id="ARBA00023180"/>
    </source>
</evidence>
<dbReference type="PANTHER" id="PTHR10340:SF34">
    <property type="entry name" value="SPHINGOMYELIN PHOSPHODIESTERASE"/>
    <property type="match status" value="1"/>
</dbReference>
<evidence type="ECO:0000256" key="1">
    <source>
        <dbReference type="ARBA" id="ARBA00022801"/>
    </source>
</evidence>
<dbReference type="GO" id="GO:0016020">
    <property type="term" value="C:membrane"/>
    <property type="evidence" value="ECO:0007669"/>
    <property type="project" value="GOC"/>
</dbReference>
<organism evidence="3 4">
    <name type="scientific">Tropilaelaps mercedesae</name>
    <dbReference type="NCBI Taxonomy" id="418985"/>
    <lineage>
        <taxon>Eukaryota</taxon>
        <taxon>Metazoa</taxon>
        <taxon>Ecdysozoa</taxon>
        <taxon>Arthropoda</taxon>
        <taxon>Chelicerata</taxon>
        <taxon>Arachnida</taxon>
        <taxon>Acari</taxon>
        <taxon>Parasitiformes</taxon>
        <taxon>Mesostigmata</taxon>
        <taxon>Gamasina</taxon>
        <taxon>Dermanyssoidea</taxon>
        <taxon>Laelapidae</taxon>
        <taxon>Tropilaelaps</taxon>
    </lineage>
</organism>
<dbReference type="GO" id="GO:0006685">
    <property type="term" value="P:sphingomyelin catabolic process"/>
    <property type="evidence" value="ECO:0007669"/>
    <property type="project" value="TreeGrafter"/>
</dbReference>
<dbReference type="GO" id="GO:0005615">
    <property type="term" value="C:extracellular space"/>
    <property type="evidence" value="ECO:0007669"/>
    <property type="project" value="TreeGrafter"/>
</dbReference>
<dbReference type="OrthoDB" id="282973at2759"/>